<accession>A0AAD1T7Y9</accession>
<dbReference type="PANTHER" id="PTHR11505">
    <property type="entry name" value="L1 TRANSPOSABLE ELEMENT-RELATED"/>
    <property type="match status" value="1"/>
</dbReference>
<dbReference type="Proteomes" id="UP001295444">
    <property type="component" value="Chromosome 10"/>
</dbReference>
<reference evidence="2" key="1">
    <citation type="submission" date="2022-03" db="EMBL/GenBank/DDBJ databases">
        <authorList>
            <person name="Alioto T."/>
            <person name="Alioto T."/>
            <person name="Gomez Garrido J."/>
        </authorList>
    </citation>
    <scope>NUCLEOTIDE SEQUENCE</scope>
</reference>
<dbReference type="AlphaFoldDB" id="A0AAD1T7Y9"/>
<dbReference type="Gene3D" id="3.30.70.1820">
    <property type="entry name" value="L1 transposable element, RRM domain"/>
    <property type="match status" value="1"/>
</dbReference>
<protein>
    <submittedName>
        <fullName evidence="2">Uncharacterized protein</fullName>
    </submittedName>
</protein>
<organism evidence="2 3">
    <name type="scientific">Pelobates cultripes</name>
    <name type="common">Western spadefoot toad</name>
    <dbReference type="NCBI Taxonomy" id="61616"/>
    <lineage>
        <taxon>Eukaryota</taxon>
        <taxon>Metazoa</taxon>
        <taxon>Chordata</taxon>
        <taxon>Craniata</taxon>
        <taxon>Vertebrata</taxon>
        <taxon>Euteleostomi</taxon>
        <taxon>Amphibia</taxon>
        <taxon>Batrachia</taxon>
        <taxon>Anura</taxon>
        <taxon>Pelobatoidea</taxon>
        <taxon>Pelobatidae</taxon>
        <taxon>Pelobates</taxon>
    </lineage>
</organism>
<feature type="region of interest" description="Disordered" evidence="1">
    <location>
        <begin position="1"/>
        <end position="39"/>
    </location>
</feature>
<evidence type="ECO:0000313" key="3">
    <source>
        <dbReference type="Proteomes" id="UP001295444"/>
    </source>
</evidence>
<dbReference type="InterPro" id="IPR004244">
    <property type="entry name" value="Transposase_22"/>
</dbReference>
<feature type="non-terminal residue" evidence="2">
    <location>
        <position position="1"/>
    </location>
</feature>
<dbReference type="EMBL" id="OW240921">
    <property type="protein sequence ID" value="CAH2319228.1"/>
    <property type="molecule type" value="Genomic_DNA"/>
</dbReference>
<gene>
    <name evidence="2" type="ORF">PECUL_23A026763</name>
</gene>
<sequence length="231" mass="25889">ERKRETEQPFFTAKNQQKPPGLQVGLQDGDHESGDSQDSCSLLPSLQDREGQIMPSILQKMLDAQSKQLLAQFHSSILELKKEIHGIGDRMAHLETKVEKQVTTHNSLVTKIQQIELHLSTHDTKLADLEGLSRRNNLRLRGMPESVAVGGLQALATGIFQTICPAKMLLLDCIHGVAKARAAPASVPKDILFRAHYHHIKEEILRASRNAKSLTEAYKDLQFLQIFLKLH</sequence>
<keyword evidence="3" id="KW-1185">Reference proteome</keyword>
<evidence type="ECO:0000256" key="1">
    <source>
        <dbReference type="SAM" id="MobiDB-lite"/>
    </source>
</evidence>
<proteinExistence type="predicted"/>
<name>A0AAD1T7Y9_PELCU</name>
<evidence type="ECO:0000313" key="2">
    <source>
        <dbReference type="EMBL" id="CAH2319228.1"/>
    </source>
</evidence>